<dbReference type="PROSITE" id="PS01124">
    <property type="entry name" value="HTH_ARAC_FAMILY_2"/>
    <property type="match status" value="1"/>
</dbReference>
<dbReference type="InterPro" id="IPR052158">
    <property type="entry name" value="INH-QAR"/>
</dbReference>
<dbReference type="eggNOG" id="COG4977">
    <property type="taxonomic scope" value="Bacteria"/>
</dbReference>
<keyword evidence="5" id="KW-1185">Reference proteome</keyword>
<feature type="domain" description="HTH araC/xylS-type" evidence="3">
    <location>
        <begin position="226"/>
        <end position="324"/>
    </location>
</feature>
<gene>
    <name evidence="4" type="ORF">KALB_2829</name>
</gene>
<dbReference type="InterPro" id="IPR018060">
    <property type="entry name" value="HTH_AraC"/>
</dbReference>
<dbReference type="Gene3D" id="3.40.50.880">
    <property type="match status" value="1"/>
</dbReference>
<dbReference type="PATRIC" id="fig|1449976.3.peg.2842"/>
<dbReference type="InterPro" id="IPR029062">
    <property type="entry name" value="Class_I_gatase-like"/>
</dbReference>
<reference evidence="4 5" key="1">
    <citation type="journal article" date="2014" name="BMC Genomics">
        <title>Complete genome sequence of producer of the glycopeptide antibiotic Aculeximycin Kutzneria albida DSM 43870T, a representative of minor genus of Pseudonocardiaceae.</title>
        <authorList>
            <person name="Rebets Y."/>
            <person name="Tokovenko B."/>
            <person name="Lushchyk I."/>
            <person name="Ruckert C."/>
            <person name="Zaburannyi N."/>
            <person name="Bechthold A."/>
            <person name="Kalinowski J."/>
            <person name="Luzhetskyy A."/>
        </authorList>
    </citation>
    <scope>NUCLEOTIDE SEQUENCE [LARGE SCALE GENOMIC DNA]</scope>
    <source>
        <strain evidence="4">DSM 43870</strain>
    </source>
</reference>
<evidence type="ECO:0000313" key="5">
    <source>
        <dbReference type="Proteomes" id="UP000019225"/>
    </source>
</evidence>
<dbReference type="Proteomes" id="UP000019225">
    <property type="component" value="Chromosome"/>
</dbReference>
<dbReference type="CDD" id="cd03137">
    <property type="entry name" value="GATase1_AraC_1"/>
    <property type="match status" value="1"/>
</dbReference>
<protein>
    <submittedName>
        <fullName evidence="4">Transcription regulator, arac family</fullName>
    </submittedName>
</protein>
<dbReference type="GO" id="GO:0043565">
    <property type="term" value="F:sequence-specific DNA binding"/>
    <property type="evidence" value="ECO:0007669"/>
    <property type="project" value="InterPro"/>
</dbReference>
<dbReference type="Pfam" id="PF12833">
    <property type="entry name" value="HTH_18"/>
    <property type="match status" value="1"/>
</dbReference>
<sequence length="335" mass="36135">MCKNRAMRTGKHTVVVLALDGVVAFDLGIASRVLNSADQALGGTAYEVLTCTADGGPVRTTAGFALLPGHGPEVLERADTVIVPGPCEGPLVTSATLPGDLVAALARVPAKARWVSICTGAFVLAAAGLLDGRPATTHWMHTETFRALHPRVQLNPDVLFVDDGDVLTSAGAAAGIDLCLHIVRRDHGSEIANQVARRTVVPAWRDGGQSQYIERPLPEVVDSSTAATRRWLTEHLHEQVDLRGLAATARMSVRTFTRRFREETGMSPGQWLLRQRVERARHLLESTELSVERIAREAGFGTTASLRQHLNSVLGVSPSAYRRAFTGRRPARRAG</sequence>
<dbReference type="Gene3D" id="1.10.10.60">
    <property type="entry name" value="Homeodomain-like"/>
    <property type="match status" value="1"/>
</dbReference>
<accession>W5W5N8</accession>
<dbReference type="InterPro" id="IPR002818">
    <property type="entry name" value="DJ-1/PfpI"/>
</dbReference>
<organism evidence="4 5">
    <name type="scientific">Kutzneria albida DSM 43870</name>
    <dbReference type="NCBI Taxonomy" id="1449976"/>
    <lineage>
        <taxon>Bacteria</taxon>
        <taxon>Bacillati</taxon>
        <taxon>Actinomycetota</taxon>
        <taxon>Actinomycetes</taxon>
        <taxon>Pseudonocardiales</taxon>
        <taxon>Pseudonocardiaceae</taxon>
        <taxon>Kutzneria</taxon>
    </lineage>
</organism>
<dbReference type="InterPro" id="IPR009057">
    <property type="entry name" value="Homeodomain-like_sf"/>
</dbReference>
<evidence type="ECO:0000256" key="2">
    <source>
        <dbReference type="ARBA" id="ARBA00023163"/>
    </source>
</evidence>
<evidence type="ECO:0000313" key="4">
    <source>
        <dbReference type="EMBL" id="AHH96197.1"/>
    </source>
</evidence>
<evidence type="ECO:0000256" key="1">
    <source>
        <dbReference type="ARBA" id="ARBA00023015"/>
    </source>
</evidence>
<dbReference type="HOGENOM" id="CLU_000445_59_0_11"/>
<name>W5W5N8_9PSEU</name>
<dbReference type="OrthoDB" id="3660033at2"/>
<dbReference type="SUPFAM" id="SSF46689">
    <property type="entry name" value="Homeodomain-like"/>
    <property type="match status" value="2"/>
</dbReference>
<dbReference type="KEGG" id="kal:KALB_2829"/>
<dbReference type="STRING" id="1449976.KALB_2829"/>
<dbReference type="PANTHER" id="PTHR43130">
    <property type="entry name" value="ARAC-FAMILY TRANSCRIPTIONAL REGULATOR"/>
    <property type="match status" value="1"/>
</dbReference>
<dbReference type="SUPFAM" id="SSF52317">
    <property type="entry name" value="Class I glutamine amidotransferase-like"/>
    <property type="match status" value="1"/>
</dbReference>
<keyword evidence="2" id="KW-0804">Transcription</keyword>
<dbReference type="SMART" id="SM00342">
    <property type="entry name" value="HTH_ARAC"/>
    <property type="match status" value="1"/>
</dbReference>
<keyword evidence="1" id="KW-0805">Transcription regulation</keyword>
<proteinExistence type="predicted"/>
<dbReference type="AlphaFoldDB" id="W5W5N8"/>
<dbReference type="PANTHER" id="PTHR43130:SF3">
    <property type="entry name" value="HTH-TYPE TRANSCRIPTIONAL REGULATOR RV1931C"/>
    <property type="match status" value="1"/>
</dbReference>
<dbReference type="GO" id="GO:0003700">
    <property type="term" value="F:DNA-binding transcription factor activity"/>
    <property type="evidence" value="ECO:0007669"/>
    <property type="project" value="InterPro"/>
</dbReference>
<dbReference type="EMBL" id="CP007155">
    <property type="protein sequence ID" value="AHH96197.1"/>
    <property type="molecule type" value="Genomic_DNA"/>
</dbReference>
<dbReference type="Pfam" id="PF01965">
    <property type="entry name" value="DJ-1_PfpI"/>
    <property type="match status" value="1"/>
</dbReference>
<evidence type="ECO:0000259" key="3">
    <source>
        <dbReference type="PROSITE" id="PS01124"/>
    </source>
</evidence>